<evidence type="ECO:0000313" key="1">
    <source>
        <dbReference type="EMBL" id="NYI65955.1"/>
    </source>
</evidence>
<keyword evidence="2" id="KW-1185">Reference proteome</keyword>
<dbReference type="PANTHER" id="PTHR39337:SF1">
    <property type="entry name" value="BLR5642 PROTEIN"/>
    <property type="match status" value="1"/>
</dbReference>
<dbReference type="EMBL" id="JACBZP010000001">
    <property type="protein sequence ID" value="NYI65955.1"/>
    <property type="molecule type" value="Genomic_DNA"/>
</dbReference>
<dbReference type="AlphaFoldDB" id="A0A7Z0A9C3"/>
<dbReference type="RefSeq" id="WP_237248848.1">
    <property type="nucleotide sequence ID" value="NZ_JACBZP010000001.1"/>
</dbReference>
<dbReference type="InterPro" id="IPR007438">
    <property type="entry name" value="DUF488"/>
</dbReference>
<gene>
    <name evidence="1" type="ORF">BJY26_000261</name>
</gene>
<dbReference type="Pfam" id="PF04343">
    <property type="entry name" value="DUF488"/>
    <property type="match status" value="1"/>
</dbReference>
<sequence length="167" mass="18888">MVVYTIGHSTRSVEDVERMLAGAGVDLVADIRSFPSSRKNPQWARDKLAERWDGGYVWLGEKLGGRRKVTGEDTNAAWEHPAFRGYADWMQTTTFAEGMDELTALTRDHTVSIMCAEAVWWRCHRRMVTDALIARGYDVRHLMDNGPHEASLTKFARVDGQTVTYPA</sequence>
<reference evidence="1 2" key="1">
    <citation type="submission" date="2020-07" db="EMBL/GenBank/DDBJ databases">
        <title>Sequencing the genomes of 1000 actinobacteria strains.</title>
        <authorList>
            <person name="Klenk H.-P."/>
        </authorList>
    </citation>
    <scope>NUCLEOTIDE SEQUENCE [LARGE SCALE GENOMIC DNA]</scope>
    <source>
        <strain evidence="1 2">DSM 26341</strain>
    </source>
</reference>
<dbReference type="Proteomes" id="UP000539111">
    <property type="component" value="Unassembled WGS sequence"/>
</dbReference>
<protein>
    <submittedName>
        <fullName evidence="1">Uncharacterized protein (DUF488 family)</fullName>
    </submittedName>
</protein>
<comment type="caution">
    <text evidence="1">The sequence shown here is derived from an EMBL/GenBank/DDBJ whole genome shotgun (WGS) entry which is preliminary data.</text>
</comment>
<dbReference type="InterPro" id="IPR014519">
    <property type="entry name" value="UCP024492"/>
</dbReference>
<organism evidence="1 2">
    <name type="scientific">Spelaeicoccus albus</name>
    <dbReference type="NCBI Taxonomy" id="1280376"/>
    <lineage>
        <taxon>Bacteria</taxon>
        <taxon>Bacillati</taxon>
        <taxon>Actinomycetota</taxon>
        <taxon>Actinomycetes</taxon>
        <taxon>Micrococcales</taxon>
        <taxon>Brevibacteriaceae</taxon>
        <taxon>Spelaeicoccus</taxon>
    </lineage>
</organism>
<evidence type="ECO:0000313" key="2">
    <source>
        <dbReference type="Proteomes" id="UP000539111"/>
    </source>
</evidence>
<dbReference type="PIRSF" id="PIRSF024492">
    <property type="entry name" value="UCP024492"/>
    <property type="match status" value="1"/>
</dbReference>
<accession>A0A7Z0A9C3</accession>
<dbReference type="PANTHER" id="PTHR39337">
    <property type="entry name" value="BLR5642 PROTEIN"/>
    <property type="match status" value="1"/>
</dbReference>
<name>A0A7Z0A9C3_9MICO</name>
<proteinExistence type="predicted"/>